<dbReference type="InterPro" id="IPR010710">
    <property type="entry name" value="DUF1289"/>
</dbReference>
<dbReference type="RefSeq" id="WP_146399925.1">
    <property type="nucleotide sequence ID" value="NZ_SJPJ01000001.1"/>
</dbReference>
<dbReference type="PANTHER" id="PTHR35175:SF2">
    <property type="entry name" value="DUF1289 DOMAIN-CONTAINING PROTEIN"/>
    <property type="match status" value="1"/>
</dbReference>
<evidence type="ECO:0000313" key="1">
    <source>
        <dbReference type="EMBL" id="TWT83036.1"/>
    </source>
</evidence>
<dbReference type="PANTHER" id="PTHR35175">
    <property type="entry name" value="DUF1289 DOMAIN-CONTAINING PROTEIN"/>
    <property type="match status" value="1"/>
</dbReference>
<accession>A0A5C5Z7J7</accession>
<comment type="caution">
    <text evidence="1">The sequence shown here is derived from an EMBL/GenBank/DDBJ whole genome shotgun (WGS) entry which is preliminary data.</text>
</comment>
<dbReference type="AlphaFoldDB" id="A0A5C5Z7J7"/>
<sequence length="66" mass="7415">MSQFEPTTSLGATPSPCVGKCILNDHQVCTGCFRSRSEIGSWSMVADPEKRRIVERAETRRLKMDL</sequence>
<organism evidence="1 2">
    <name type="scientific">Novipirellula herctigrandis</name>
    <dbReference type="NCBI Taxonomy" id="2527986"/>
    <lineage>
        <taxon>Bacteria</taxon>
        <taxon>Pseudomonadati</taxon>
        <taxon>Planctomycetota</taxon>
        <taxon>Planctomycetia</taxon>
        <taxon>Pirellulales</taxon>
        <taxon>Pirellulaceae</taxon>
        <taxon>Novipirellula</taxon>
    </lineage>
</organism>
<dbReference type="OrthoDB" id="9811423at2"/>
<reference evidence="1 2" key="1">
    <citation type="submission" date="2019-02" db="EMBL/GenBank/DDBJ databases">
        <title>Deep-cultivation of Planctomycetes and their phenomic and genomic characterization uncovers novel biology.</title>
        <authorList>
            <person name="Wiegand S."/>
            <person name="Jogler M."/>
            <person name="Boedeker C."/>
            <person name="Pinto D."/>
            <person name="Vollmers J."/>
            <person name="Rivas-Marin E."/>
            <person name="Kohn T."/>
            <person name="Peeters S.H."/>
            <person name="Heuer A."/>
            <person name="Rast P."/>
            <person name="Oberbeckmann S."/>
            <person name="Bunk B."/>
            <person name="Jeske O."/>
            <person name="Meyerdierks A."/>
            <person name="Storesund J.E."/>
            <person name="Kallscheuer N."/>
            <person name="Luecker S."/>
            <person name="Lage O.M."/>
            <person name="Pohl T."/>
            <person name="Merkel B.J."/>
            <person name="Hornburger P."/>
            <person name="Mueller R.-W."/>
            <person name="Bruemmer F."/>
            <person name="Labrenz M."/>
            <person name="Spormann A.M."/>
            <person name="Op Den Camp H."/>
            <person name="Overmann J."/>
            <person name="Amann R."/>
            <person name="Jetten M.S.M."/>
            <person name="Mascher T."/>
            <person name="Medema M.H."/>
            <person name="Devos D.P."/>
            <person name="Kaster A.-K."/>
            <person name="Ovreas L."/>
            <person name="Rohde M."/>
            <person name="Galperin M.Y."/>
            <person name="Jogler C."/>
        </authorList>
    </citation>
    <scope>NUCLEOTIDE SEQUENCE [LARGE SCALE GENOMIC DNA]</scope>
    <source>
        <strain evidence="1 2">CA13</strain>
    </source>
</reference>
<dbReference type="Pfam" id="PF06945">
    <property type="entry name" value="DUF1289"/>
    <property type="match status" value="1"/>
</dbReference>
<name>A0A5C5Z7J7_9BACT</name>
<evidence type="ECO:0008006" key="3">
    <source>
        <dbReference type="Google" id="ProtNLM"/>
    </source>
</evidence>
<protein>
    <recommendedName>
        <fullName evidence="3">Fe-S protein</fullName>
    </recommendedName>
</protein>
<keyword evidence="2" id="KW-1185">Reference proteome</keyword>
<dbReference type="Proteomes" id="UP000315010">
    <property type="component" value="Unassembled WGS sequence"/>
</dbReference>
<evidence type="ECO:0000313" key="2">
    <source>
        <dbReference type="Proteomes" id="UP000315010"/>
    </source>
</evidence>
<proteinExistence type="predicted"/>
<gene>
    <name evidence="1" type="ORF">CA13_44990</name>
</gene>
<dbReference type="EMBL" id="SJPJ01000001">
    <property type="protein sequence ID" value="TWT83036.1"/>
    <property type="molecule type" value="Genomic_DNA"/>
</dbReference>